<dbReference type="GO" id="GO:0003723">
    <property type="term" value="F:RNA binding"/>
    <property type="evidence" value="ECO:0007669"/>
    <property type="project" value="UniProtKB-UniRule"/>
</dbReference>
<feature type="domain" description="RRM" evidence="8">
    <location>
        <begin position="14"/>
        <end position="92"/>
    </location>
</feature>
<name>A0A7S4JM03_9STRA</name>
<dbReference type="SMART" id="SM00360">
    <property type="entry name" value="RRM"/>
    <property type="match status" value="2"/>
</dbReference>
<dbReference type="PROSITE" id="PS50102">
    <property type="entry name" value="RRM"/>
    <property type="match status" value="2"/>
</dbReference>
<feature type="compositionally biased region" description="Pro residues" evidence="7">
    <location>
        <begin position="253"/>
        <end position="290"/>
    </location>
</feature>
<reference evidence="9" key="1">
    <citation type="submission" date="2021-01" db="EMBL/GenBank/DDBJ databases">
        <authorList>
            <person name="Corre E."/>
            <person name="Pelletier E."/>
            <person name="Niang G."/>
            <person name="Scheremetjew M."/>
            <person name="Finn R."/>
            <person name="Kale V."/>
            <person name="Holt S."/>
            <person name="Cochrane G."/>
            <person name="Meng A."/>
            <person name="Brown T."/>
            <person name="Cohen L."/>
        </authorList>
    </citation>
    <scope>NUCLEOTIDE SEQUENCE</scope>
    <source>
        <strain evidence="9">Isolate 1302-5</strain>
    </source>
</reference>
<accession>A0A7S4JM03</accession>
<evidence type="ECO:0000259" key="8">
    <source>
        <dbReference type="PROSITE" id="PS50102"/>
    </source>
</evidence>
<comment type="subcellular location">
    <subcellularLocation>
        <location evidence="1">Nucleus</location>
    </subcellularLocation>
</comment>
<keyword evidence="3" id="KW-0677">Repeat</keyword>
<dbReference type="InterPro" id="IPR052084">
    <property type="entry name" value="SF3B4_spliceosome_assoc"/>
</dbReference>
<dbReference type="InterPro" id="IPR012677">
    <property type="entry name" value="Nucleotide-bd_a/b_plait_sf"/>
</dbReference>
<organism evidence="9">
    <name type="scientific">Odontella aurita</name>
    <dbReference type="NCBI Taxonomy" id="265563"/>
    <lineage>
        <taxon>Eukaryota</taxon>
        <taxon>Sar</taxon>
        <taxon>Stramenopiles</taxon>
        <taxon>Ochrophyta</taxon>
        <taxon>Bacillariophyta</taxon>
        <taxon>Mediophyceae</taxon>
        <taxon>Biddulphiophycidae</taxon>
        <taxon>Eupodiscales</taxon>
        <taxon>Odontellaceae</taxon>
        <taxon>Odontella</taxon>
    </lineage>
</organism>
<dbReference type="EMBL" id="HBKQ01042893">
    <property type="protein sequence ID" value="CAE2267076.1"/>
    <property type="molecule type" value="Transcribed_RNA"/>
</dbReference>
<dbReference type="GO" id="GO:0071011">
    <property type="term" value="C:precatalytic spliceosome"/>
    <property type="evidence" value="ECO:0007669"/>
    <property type="project" value="TreeGrafter"/>
</dbReference>
<protein>
    <recommendedName>
        <fullName evidence="8">RRM domain-containing protein</fullName>
    </recommendedName>
</protein>
<evidence type="ECO:0000256" key="6">
    <source>
        <dbReference type="PROSITE-ProRule" id="PRU00176"/>
    </source>
</evidence>
<feature type="region of interest" description="Disordered" evidence="7">
    <location>
        <begin position="187"/>
        <end position="207"/>
    </location>
</feature>
<dbReference type="FunFam" id="3.30.70.330:FF:000505">
    <property type="entry name" value="Splicing factor 3B subunit 4"/>
    <property type="match status" value="1"/>
</dbReference>
<dbReference type="Pfam" id="PF00076">
    <property type="entry name" value="RRM_1"/>
    <property type="match status" value="2"/>
</dbReference>
<evidence type="ECO:0000256" key="7">
    <source>
        <dbReference type="SAM" id="MobiDB-lite"/>
    </source>
</evidence>
<feature type="compositionally biased region" description="Pro residues" evidence="7">
    <location>
        <begin position="299"/>
        <end position="333"/>
    </location>
</feature>
<dbReference type="InterPro" id="IPR034159">
    <property type="entry name" value="SF3B4_RRM2"/>
</dbReference>
<evidence type="ECO:0000256" key="3">
    <source>
        <dbReference type="ARBA" id="ARBA00022737"/>
    </source>
</evidence>
<sequence length="356" mass="37655">MASLANVEYRNQEATCYVGNLDARCDEDLLMELFTQVGRINSVHMPKDKLTGAHNGYGFVEFNDVTDADYAMQTLNMVKMYDRPLRVSKSSLDKKTGQSALDVGANLFIGNLDPNDVDEKLLYDTFSAFGTIIRPPRVARDEATNQSRGYGFVSYDSFEASDAAIECMHNQYLCDRQVVVQYAFKKKSDTEETGTAPGSAPERHGTRAERMLAASNPLRKYVQKSAVQRTPNTLFAISGSSGAGGIGGVSMPMMPPPPPGAPPPPPPLPPGAPPPPPPPLPPGMPPPFPPGGVTATSLHPPPPPLPAGAPPPLPPPPLPAGAPPPLPPPPLPSQPQGGGMPPPPPPPLPPSGGWQQ</sequence>
<dbReference type="InterPro" id="IPR035979">
    <property type="entry name" value="RBD_domain_sf"/>
</dbReference>
<dbReference type="Gene3D" id="3.30.70.330">
    <property type="match status" value="2"/>
</dbReference>
<dbReference type="PANTHER" id="PTHR48030:SF3">
    <property type="entry name" value="SPLICING FACTOR 3B SUBUNIT 4"/>
    <property type="match status" value="1"/>
</dbReference>
<dbReference type="SUPFAM" id="SSF54928">
    <property type="entry name" value="RNA-binding domain, RBD"/>
    <property type="match status" value="1"/>
</dbReference>
<dbReference type="AlphaFoldDB" id="A0A7S4JM03"/>
<evidence type="ECO:0000256" key="4">
    <source>
        <dbReference type="ARBA" id="ARBA00022884"/>
    </source>
</evidence>
<keyword evidence="5" id="KW-0539">Nucleus</keyword>
<feature type="region of interest" description="Disordered" evidence="7">
    <location>
        <begin position="247"/>
        <end position="356"/>
    </location>
</feature>
<comment type="similarity">
    <text evidence="2">Belongs to the SF3B4 family.</text>
</comment>
<feature type="compositionally biased region" description="Pro residues" evidence="7">
    <location>
        <begin position="340"/>
        <end position="350"/>
    </location>
</feature>
<evidence type="ECO:0000256" key="5">
    <source>
        <dbReference type="ARBA" id="ARBA00023242"/>
    </source>
</evidence>
<dbReference type="CDD" id="cd12335">
    <property type="entry name" value="RRM2_SF3B4"/>
    <property type="match status" value="1"/>
</dbReference>
<feature type="domain" description="RRM" evidence="8">
    <location>
        <begin position="105"/>
        <end position="185"/>
    </location>
</feature>
<evidence type="ECO:0000256" key="1">
    <source>
        <dbReference type="ARBA" id="ARBA00004123"/>
    </source>
</evidence>
<keyword evidence="4 6" id="KW-0694">RNA-binding</keyword>
<dbReference type="InterPro" id="IPR000504">
    <property type="entry name" value="RRM_dom"/>
</dbReference>
<dbReference type="CDD" id="cd12334">
    <property type="entry name" value="RRM1_SF3B4"/>
    <property type="match status" value="1"/>
</dbReference>
<gene>
    <name evidence="9" type="ORF">OAUR00152_LOCUS29536</name>
</gene>
<dbReference type="GO" id="GO:0005730">
    <property type="term" value="C:nucleolus"/>
    <property type="evidence" value="ECO:0007669"/>
    <property type="project" value="TreeGrafter"/>
</dbReference>
<dbReference type="InterPro" id="IPR034158">
    <property type="entry name" value="SF3B4_RRM1"/>
</dbReference>
<dbReference type="GO" id="GO:0048026">
    <property type="term" value="P:positive regulation of mRNA splicing, via spliceosome"/>
    <property type="evidence" value="ECO:0007669"/>
    <property type="project" value="TreeGrafter"/>
</dbReference>
<evidence type="ECO:0000313" key="9">
    <source>
        <dbReference type="EMBL" id="CAE2267076.1"/>
    </source>
</evidence>
<proteinExistence type="inferred from homology"/>
<dbReference type="PANTHER" id="PTHR48030">
    <property type="entry name" value="SPLICING FACTOR 3B SUBUNIT 4"/>
    <property type="match status" value="1"/>
</dbReference>
<evidence type="ECO:0000256" key="2">
    <source>
        <dbReference type="ARBA" id="ARBA00008363"/>
    </source>
</evidence>